<keyword evidence="2" id="KW-1185">Reference proteome</keyword>
<organism evidence="1 2">
    <name type="scientific">Mycena metata</name>
    <dbReference type="NCBI Taxonomy" id="1033252"/>
    <lineage>
        <taxon>Eukaryota</taxon>
        <taxon>Fungi</taxon>
        <taxon>Dikarya</taxon>
        <taxon>Basidiomycota</taxon>
        <taxon>Agaricomycotina</taxon>
        <taxon>Agaricomycetes</taxon>
        <taxon>Agaricomycetidae</taxon>
        <taxon>Agaricales</taxon>
        <taxon>Marasmiineae</taxon>
        <taxon>Mycenaceae</taxon>
        <taxon>Mycena</taxon>
    </lineage>
</organism>
<protein>
    <submittedName>
        <fullName evidence="1">Uncharacterized protein</fullName>
    </submittedName>
</protein>
<accession>A0AAD7DE99</accession>
<sequence length="428" mass="47235">MSTPPPLVANPENELMRVLGSPAGHALAAKVDDACRLVTNIEISDEEYARRHHWVPPISVGVILAQVMRPSVFIIQQAVDPSFHRTGYGAFEFPYSTIKLLQHALRKVMELVHLISLTDPEYPSYVAIWDGESAVHLMPDEPPVSDQSMGQFEILEYMVEVYGFDGENSEEGREMLAALEHLKRVSTCWTALLGTRGEYPEFARNGRMMRRPASTGPDWDALFTPEMCALSELSPAALLRYELEAFEFPTGDGRIPPRISIADLLRTRIRPQVFYIQAFVDPGFTLALPARTLSGDELATVREALTKIVEQLGLIATSSVHVVKLVTAKEAPPNVQDILVPSESLNMLRILQFLLKQYGFDGDSGIGSASRRKVFKKIVESFEGAARFVHSATGQSSEFVHFNINGACSVETASSTTAGAQAHFCTRA</sequence>
<proteinExistence type="predicted"/>
<dbReference type="EMBL" id="JARKIB010000911">
    <property type="protein sequence ID" value="KAJ7689219.1"/>
    <property type="molecule type" value="Genomic_DNA"/>
</dbReference>
<evidence type="ECO:0000313" key="1">
    <source>
        <dbReference type="EMBL" id="KAJ7689219.1"/>
    </source>
</evidence>
<name>A0AAD7DE99_9AGAR</name>
<reference evidence="1" key="1">
    <citation type="submission" date="2023-03" db="EMBL/GenBank/DDBJ databases">
        <title>Massive genome expansion in bonnet fungi (Mycena s.s.) driven by repeated elements and novel gene families across ecological guilds.</title>
        <authorList>
            <consortium name="Lawrence Berkeley National Laboratory"/>
            <person name="Harder C.B."/>
            <person name="Miyauchi S."/>
            <person name="Viragh M."/>
            <person name="Kuo A."/>
            <person name="Thoen E."/>
            <person name="Andreopoulos B."/>
            <person name="Lu D."/>
            <person name="Skrede I."/>
            <person name="Drula E."/>
            <person name="Henrissat B."/>
            <person name="Morin E."/>
            <person name="Kohler A."/>
            <person name="Barry K."/>
            <person name="LaButti K."/>
            <person name="Morin E."/>
            <person name="Salamov A."/>
            <person name="Lipzen A."/>
            <person name="Mereny Z."/>
            <person name="Hegedus B."/>
            <person name="Baldrian P."/>
            <person name="Stursova M."/>
            <person name="Weitz H."/>
            <person name="Taylor A."/>
            <person name="Grigoriev I.V."/>
            <person name="Nagy L.G."/>
            <person name="Martin F."/>
            <person name="Kauserud H."/>
        </authorList>
    </citation>
    <scope>NUCLEOTIDE SEQUENCE</scope>
    <source>
        <strain evidence="1">CBHHK182m</strain>
    </source>
</reference>
<dbReference type="AlphaFoldDB" id="A0AAD7DE99"/>
<gene>
    <name evidence="1" type="ORF">B0H16DRAFT_1487259</name>
</gene>
<evidence type="ECO:0000313" key="2">
    <source>
        <dbReference type="Proteomes" id="UP001215598"/>
    </source>
</evidence>
<comment type="caution">
    <text evidence="1">The sequence shown here is derived from an EMBL/GenBank/DDBJ whole genome shotgun (WGS) entry which is preliminary data.</text>
</comment>
<dbReference type="Proteomes" id="UP001215598">
    <property type="component" value="Unassembled WGS sequence"/>
</dbReference>